<evidence type="ECO:0000313" key="3">
    <source>
        <dbReference type="Proteomes" id="UP001652660"/>
    </source>
</evidence>
<reference evidence="4" key="1">
    <citation type="submission" date="2025-08" db="UniProtKB">
        <authorList>
            <consortium name="RefSeq"/>
        </authorList>
    </citation>
    <scope>IDENTIFICATION</scope>
    <source>
        <tissue evidence="4">Leaves</tissue>
    </source>
</reference>
<keyword evidence="3" id="KW-1185">Reference proteome</keyword>
<dbReference type="RefSeq" id="XP_071939279.1">
    <property type="nucleotide sequence ID" value="XM_072083178.1"/>
</dbReference>
<dbReference type="Gene3D" id="3.80.10.10">
    <property type="entry name" value="Ribonuclease Inhibitor"/>
    <property type="match status" value="2"/>
</dbReference>
<keyword evidence="1" id="KW-0611">Plant defense</keyword>
<dbReference type="InterPro" id="IPR050905">
    <property type="entry name" value="Plant_NBS-LRR"/>
</dbReference>
<protein>
    <recommendedName>
        <fullName evidence="2">Disease resistance protein At4g27190-like leucine-rich repeats domain-containing protein</fullName>
    </recommendedName>
</protein>
<organism evidence="3 4">
    <name type="scientific">Coffea arabica</name>
    <name type="common">Arabian coffee</name>
    <dbReference type="NCBI Taxonomy" id="13443"/>
    <lineage>
        <taxon>Eukaryota</taxon>
        <taxon>Viridiplantae</taxon>
        <taxon>Streptophyta</taxon>
        <taxon>Embryophyta</taxon>
        <taxon>Tracheophyta</taxon>
        <taxon>Spermatophyta</taxon>
        <taxon>Magnoliopsida</taxon>
        <taxon>eudicotyledons</taxon>
        <taxon>Gunneridae</taxon>
        <taxon>Pentapetalae</taxon>
        <taxon>asterids</taxon>
        <taxon>lamiids</taxon>
        <taxon>Gentianales</taxon>
        <taxon>Rubiaceae</taxon>
        <taxon>Ixoroideae</taxon>
        <taxon>Gardenieae complex</taxon>
        <taxon>Bertiereae - Coffeeae clade</taxon>
        <taxon>Coffeeae</taxon>
        <taxon>Coffea</taxon>
    </lineage>
</organism>
<dbReference type="PANTHER" id="PTHR33463:SF209">
    <property type="entry name" value="DISEASE RESISTANCE PROTEIN RPS2-LIKE"/>
    <property type="match status" value="1"/>
</dbReference>
<evidence type="ECO:0000313" key="4">
    <source>
        <dbReference type="RefSeq" id="XP_071939279.1"/>
    </source>
</evidence>
<name>A0ABM4X5J2_COFAR</name>
<accession>A0ABM4X5J2</accession>
<evidence type="ECO:0000259" key="2">
    <source>
        <dbReference type="Pfam" id="PF23247"/>
    </source>
</evidence>
<dbReference type="Pfam" id="PF23247">
    <property type="entry name" value="LRR_RPS2"/>
    <property type="match status" value="1"/>
</dbReference>
<dbReference type="SUPFAM" id="SSF52058">
    <property type="entry name" value="L domain-like"/>
    <property type="match status" value="1"/>
</dbReference>
<dbReference type="InterPro" id="IPR057135">
    <property type="entry name" value="At4g27190-like_LRR"/>
</dbReference>
<dbReference type="PANTHER" id="PTHR33463">
    <property type="entry name" value="NB-ARC DOMAIN-CONTAINING PROTEIN-RELATED"/>
    <property type="match status" value="1"/>
</dbReference>
<evidence type="ECO:0000256" key="1">
    <source>
        <dbReference type="ARBA" id="ARBA00022821"/>
    </source>
</evidence>
<dbReference type="Proteomes" id="UP001652660">
    <property type="component" value="Chromosome 3c"/>
</dbReference>
<dbReference type="InterPro" id="IPR032675">
    <property type="entry name" value="LRR_dom_sf"/>
</dbReference>
<sequence length="584" mass="66653">MEALRVMELNHSQIEFPLSWPNQILRSLRIRCLDFCRLGTGLSSMLGHMTQLETLSLFQSTLADDQSPTEIAQLSNLKLLDLSVKSSLHPLPNGILSSLKKLEELYLGSRDHLQLGRDKEEEIGCLKEISAISNLAWLQIVLYGLNLLLLSLQEFDTQSLSRFNITVTNHGGAINLNRSYQFQKSFNLYLKGGGDEGLKQVFDPKVTSIVERTENLILNLSYSSRLRNLMPNLDENGFINLKKLDLYYGHCECLIDFIANLIAKHIFENLVSTELEYLKLKEICYGFLPPGCFNQLQEVTLYCISALECLWKGSVEPPSLCNLKSISVSGCHHITTLFSQLALKCLVKLQKIYVFDCENLKRIALREKSLAEEVLELPQLKVFALRRTSFIGFDSKYDKAVALSNQVNTKNTLKHFLSQYVNYIFKINVSSVIFVATMLISLEELKVRGCSEMCEVIGEEDEEVSQEDNAQHHDIGKRREIALGKTSKEFVFPRLSSLQLERLKNLRRFSGSHQEDYEFKFSLLTTLILVSCPKLKKFCSGKLDAPWLKKVQIGPIYIENFEAPVDLKLSKLQSLQRYKIEYSM</sequence>
<proteinExistence type="predicted"/>
<dbReference type="GeneID" id="113697278"/>
<feature type="domain" description="Disease resistance protein At4g27190-like leucine-rich repeats" evidence="2">
    <location>
        <begin position="234"/>
        <end position="358"/>
    </location>
</feature>
<gene>
    <name evidence="4" type="primary">LOC113697278</name>
</gene>